<reference evidence="2" key="1">
    <citation type="submission" date="2020-10" db="EMBL/GenBank/DDBJ databases">
        <authorList>
            <person name="Gilroy R."/>
        </authorList>
    </citation>
    <scope>NUCLEOTIDE SEQUENCE</scope>
    <source>
        <strain evidence="2">4920</strain>
    </source>
</reference>
<feature type="transmembrane region" description="Helical" evidence="1">
    <location>
        <begin position="12"/>
        <end position="32"/>
    </location>
</feature>
<comment type="caution">
    <text evidence="2">The sequence shown here is derived from an EMBL/GenBank/DDBJ whole genome shotgun (WGS) entry which is preliminary data.</text>
</comment>
<evidence type="ECO:0000313" key="3">
    <source>
        <dbReference type="Proteomes" id="UP000886743"/>
    </source>
</evidence>
<keyword evidence="1" id="KW-1133">Transmembrane helix</keyword>
<dbReference type="InterPro" id="IPR027981">
    <property type="entry name" value="DUF4446"/>
</dbReference>
<keyword evidence="1" id="KW-0472">Membrane</keyword>
<name>A0A9D1T164_9FIRM</name>
<accession>A0A9D1T164</accession>
<keyword evidence="1" id="KW-0812">Transmembrane</keyword>
<gene>
    <name evidence="2" type="ORF">IAC74_07480</name>
</gene>
<organism evidence="2 3">
    <name type="scientific">Candidatus Aphodoplasma excrementigallinarum</name>
    <dbReference type="NCBI Taxonomy" id="2840673"/>
    <lineage>
        <taxon>Bacteria</taxon>
        <taxon>Bacillati</taxon>
        <taxon>Bacillota</taxon>
        <taxon>Clostridia</taxon>
        <taxon>Eubacteriales</taxon>
        <taxon>Candidatus Aphodoplasma</taxon>
    </lineage>
</organism>
<dbReference type="EMBL" id="DVOF01000224">
    <property type="protein sequence ID" value="HIV03401.1"/>
    <property type="molecule type" value="Genomic_DNA"/>
</dbReference>
<sequence length="164" mass="18492">MSFLSLIPLEYVLIALLAVIVILLIVCVFTIVHAVKLRRIMKNCPSGKLDETIVTYYDKIDNLYQELDDKTKEFAHMEKVLRAGAQKVGLVRYDAFDDISSNLSFSLVILDGMDTGFVLTSIYGRDTSNAYIKPIIKGKSSYTLSEEELTALQNAIENFENKLK</sequence>
<reference evidence="2" key="2">
    <citation type="journal article" date="2021" name="PeerJ">
        <title>Extensive microbial diversity within the chicken gut microbiome revealed by metagenomics and culture.</title>
        <authorList>
            <person name="Gilroy R."/>
            <person name="Ravi A."/>
            <person name="Getino M."/>
            <person name="Pursley I."/>
            <person name="Horton D.L."/>
            <person name="Alikhan N.F."/>
            <person name="Baker D."/>
            <person name="Gharbi K."/>
            <person name="Hall N."/>
            <person name="Watson M."/>
            <person name="Adriaenssens E.M."/>
            <person name="Foster-Nyarko E."/>
            <person name="Jarju S."/>
            <person name="Secka A."/>
            <person name="Antonio M."/>
            <person name="Oren A."/>
            <person name="Chaudhuri R.R."/>
            <person name="La Ragione R."/>
            <person name="Hildebrand F."/>
            <person name="Pallen M.J."/>
        </authorList>
    </citation>
    <scope>NUCLEOTIDE SEQUENCE</scope>
    <source>
        <strain evidence="2">4920</strain>
    </source>
</reference>
<dbReference type="Proteomes" id="UP000886743">
    <property type="component" value="Unassembled WGS sequence"/>
</dbReference>
<protein>
    <submittedName>
        <fullName evidence="2">DUF4446 family protein</fullName>
    </submittedName>
</protein>
<proteinExistence type="predicted"/>
<evidence type="ECO:0000256" key="1">
    <source>
        <dbReference type="SAM" id="Phobius"/>
    </source>
</evidence>
<evidence type="ECO:0000313" key="2">
    <source>
        <dbReference type="EMBL" id="HIV03401.1"/>
    </source>
</evidence>
<dbReference type="AlphaFoldDB" id="A0A9D1T164"/>
<dbReference type="Pfam" id="PF14584">
    <property type="entry name" value="DUF4446"/>
    <property type="match status" value="1"/>
</dbReference>